<dbReference type="Proteomes" id="UP000076842">
    <property type="component" value="Unassembled WGS sequence"/>
</dbReference>
<feature type="compositionally biased region" description="Basic residues" evidence="1">
    <location>
        <begin position="189"/>
        <end position="202"/>
    </location>
</feature>
<sequence length="202" mass="22500">MRSLLGFFATAHWLLQGARPGGTRAAHRRRGGGDNCNGSKVLPVACCRFRRFARYITSAPHNKRKNEHSAIPCIYSQRRRIMIIAKVHLRRHVLSTAHRTALRMPPSTRSVTSLAHQPLLPSASPLPALALPTEMHNSQLSGHLGRDPPAGQPLFCLMSAAMAGPTRRRFPPLLPPPRHPPSLSPRNLNRNRNRNRNRNSPS</sequence>
<organism evidence="3 4">
    <name type="scientific">Calocera cornea HHB12733</name>
    <dbReference type="NCBI Taxonomy" id="1353952"/>
    <lineage>
        <taxon>Eukaryota</taxon>
        <taxon>Fungi</taxon>
        <taxon>Dikarya</taxon>
        <taxon>Basidiomycota</taxon>
        <taxon>Agaricomycotina</taxon>
        <taxon>Dacrymycetes</taxon>
        <taxon>Dacrymycetales</taxon>
        <taxon>Dacrymycetaceae</taxon>
        <taxon>Calocera</taxon>
    </lineage>
</organism>
<dbReference type="EMBL" id="KV423928">
    <property type="protein sequence ID" value="KZT60799.1"/>
    <property type="molecule type" value="Genomic_DNA"/>
</dbReference>
<proteinExistence type="predicted"/>
<evidence type="ECO:0008006" key="5">
    <source>
        <dbReference type="Google" id="ProtNLM"/>
    </source>
</evidence>
<reference evidence="3 4" key="1">
    <citation type="journal article" date="2016" name="Mol. Biol. Evol.">
        <title>Comparative Genomics of Early-Diverging Mushroom-Forming Fungi Provides Insights into the Origins of Lignocellulose Decay Capabilities.</title>
        <authorList>
            <person name="Nagy L.G."/>
            <person name="Riley R."/>
            <person name="Tritt A."/>
            <person name="Adam C."/>
            <person name="Daum C."/>
            <person name="Floudas D."/>
            <person name="Sun H."/>
            <person name="Yadav J.S."/>
            <person name="Pangilinan J."/>
            <person name="Larsson K.H."/>
            <person name="Matsuura K."/>
            <person name="Barry K."/>
            <person name="Labutti K."/>
            <person name="Kuo R."/>
            <person name="Ohm R.A."/>
            <person name="Bhattacharya S.S."/>
            <person name="Shirouzu T."/>
            <person name="Yoshinaga Y."/>
            <person name="Martin F.M."/>
            <person name="Grigoriev I.V."/>
            <person name="Hibbett D.S."/>
        </authorList>
    </citation>
    <scope>NUCLEOTIDE SEQUENCE [LARGE SCALE GENOMIC DNA]</scope>
    <source>
        <strain evidence="3 4">HHB12733</strain>
    </source>
</reference>
<keyword evidence="2" id="KW-0732">Signal</keyword>
<feature type="region of interest" description="Disordered" evidence="1">
    <location>
        <begin position="167"/>
        <end position="202"/>
    </location>
</feature>
<evidence type="ECO:0000313" key="3">
    <source>
        <dbReference type="EMBL" id="KZT60799.1"/>
    </source>
</evidence>
<feature type="signal peptide" evidence="2">
    <location>
        <begin position="1"/>
        <end position="25"/>
    </location>
</feature>
<feature type="compositionally biased region" description="Pro residues" evidence="1">
    <location>
        <begin position="172"/>
        <end position="183"/>
    </location>
</feature>
<feature type="chain" id="PRO_5007859379" description="Secreted protein" evidence="2">
    <location>
        <begin position="26"/>
        <end position="202"/>
    </location>
</feature>
<name>A0A165INH1_9BASI</name>
<evidence type="ECO:0000313" key="4">
    <source>
        <dbReference type="Proteomes" id="UP000076842"/>
    </source>
</evidence>
<dbReference type="InParanoid" id="A0A165INH1"/>
<evidence type="ECO:0000256" key="1">
    <source>
        <dbReference type="SAM" id="MobiDB-lite"/>
    </source>
</evidence>
<protein>
    <recommendedName>
        <fullName evidence="5">Secreted protein</fullName>
    </recommendedName>
</protein>
<gene>
    <name evidence="3" type="ORF">CALCODRAFT_85229</name>
</gene>
<evidence type="ECO:0000256" key="2">
    <source>
        <dbReference type="SAM" id="SignalP"/>
    </source>
</evidence>
<dbReference type="AlphaFoldDB" id="A0A165INH1"/>
<keyword evidence="4" id="KW-1185">Reference proteome</keyword>
<accession>A0A165INH1</accession>